<keyword evidence="8" id="KW-1185">Reference proteome</keyword>
<keyword evidence="4" id="KW-0963">Cytoplasm</keyword>
<dbReference type="InterPro" id="IPR016024">
    <property type="entry name" value="ARM-type_fold"/>
</dbReference>
<keyword evidence="5" id="KW-0256">Endoplasmic reticulum</keyword>
<evidence type="ECO:0000256" key="1">
    <source>
        <dbReference type="ARBA" id="ARBA00004173"/>
    </source>
</evidence>
<evidence type="ECO:0000313" key="7">
    <source>
        <dbReference type="EMBL" id="KAJ8974608.1"/>
    </source>
</evidence>
<protein>
    <recommendedName>
        <fullName evidence="9">Rap1 GTPase-GDP dissociation stimulator 1-B</fullName>
    </recommendedName>
</protein>
<proteinExistence type="predicted"/>
<dbReference type="EMBL" id="JAPWTJ010000961">
    <property type="protein sequence ID" value="KAJ8974608.1"/>
    <property type="molecule type" value="Genomic_DNA"/>
</dbReference>
<keyword evidence="6" id="KW-0496">Mitochondrion</keyword>
<organism evidence="7 8">
    <name type="scientific">Molorchus minor</name>
    <dbReference type="NCBI Taxonomy" id="1323400"/>
    <lineage>
        <taxon>Eukaryota</taxon>
        <taxon>Metazoa</taxon>
        <taxon>Ecdysozoa</taxon>
        <taxon>Arthropoda</taxon>
        <taxon>Hexapoda</taxon>
        <taxon>Insecta</taxon>
        <taxon>Pterygota</taxon>
        <taxon>Neoptera</taxon>
        <taxon>Endopterygota</taxon>
        <taxon>Coleoptera</taxon>
        <taxon>Polyphaga</taxon>
        <taxon>Cucujiformia</taxon>
        <taxon>Chrysomeloidea</taxon>
        <taxon>Cerambycidae</taxon>
        <taxon>Lamiinae</taxon>
        <taxon>Monochamini</taxon>
        <taxon>Molorchus</taxon>
    </lineage>
</organism>
<dbReference type="Pfam" id="PF00514">
    <property type="entry name" value="Arm"/>
    <property type="match status" value="1"/>
</dbReference>
<evidence type="ECO:0000256" key="2">
    <source>
        <dbReference type="ARBA" id="ARBA00004240"/>
    </source>
</evidence>
<evidence type="ECO:0000256" key="4">
    <source>
        <dbReference type="ARBA" id="ARBA00022490"/>
    </source>
</evidence>
<dbReference type="Proteomes" id="UP001162164">
    <property type="component" value="Unassembled WGS sequence"/>
</dbReference>
<evidence type="ECO:0000256" key="5">
    <source>
        <dbReference type="ARBA" id="ARBA00022824"/>
    </source>
</evidence>
<dbReference type="SMART" id="SM00185">
    <property type="entry name" value="ARM"/>
    <property type="match status" value="2"/>
</dbReference>
<dbReference type="PANTHER" id="PTHR10957">
    <property type="entry name" value="RAP1 GTPASE-GDP DISSOCIATION STIMULATOR 1"/>
    <property type="match status" value="1"/>
</dbReference>
<evidence type="ECO:0000256" key="3">
    <source>
        <dbReference type="ARBA" id="ARBA00004514"/>
    </source>
</evidence>
<dbReference type="Gene3D" id="1.25.10.10">
    <property type="entry name" value="Leucine-rich Repeat Variant"/>
    <property type="match status" value="2"/>
</dbReference>
<dbReference type="InterPro" id="IPR011989">
    <property type="entry name" value="ARM-like"/>
</dbReference>
<evidence type="ECO:0000256" key="6">
    <source>
        <dbReference type="ARBA" id="ARBA00023128"/>
    </source>
</evidence>
<dbReference type="InterPro" id="IPR000225">
    <property type="entry name" value="Armadillo"/>
</dbReference>
<reference evidence="7" key="1">
    <citation type="journal article" date="2023" name="Insect Mol. Biol.">
        <title>Genome sequencing provides insights into the evolution of gene families encoding plant cell wall-degrading enzymes in longhorned beetles.</title>
        <authorList>
            <person name="Shin N.R."/>
            <person name="Okamura Y."/>
            <person name="Kirsch R."/>
            <person name="Pauchet Y."/>
        </authorList>
    </citation>
    <scope>NUCLEOTIDE SEQUENCE</scope>
    <source>
        <strain evidence="7">MMC_N1</strain>
    </source>
</reference>
<accession>A0ABQ9J9G2</accession>
<evidence type="ECO:0000313" key="8">
    <source>
        <dbReference type="Proteomes" id="UP001162164"/>
    </source>
</evidence>
<dbReference type="InterPro" id="IPR040144">
    <property type="entry name" value="RAP1GDS1"/>
</dbReference>
<comment type="caution">
    <text evidence="7">The sequence shown here is derived from an EMBL/GenBank/DDBJ whole genome shotgun (WGS) entry which is preliminary data.</text>
</comment>
<comment type="subcellular location">
    <subcellularLocation>
        <location evidence="3">Cytoplasm</location>
        <location evidence="3">Cytosol</location>
    </subcellularLocation>
    <subcellularLocation>
        <location evidence="2">Endoplasmic reticulum</location>
    </subcellularLocation>
    <subcellularLocation>
        <location evidence="1">Mitochondrion</location>
    </subcellularLocation>
</comment>
<evidence type="ECO:0008006" key="9">
    <source>
        <dbReference type="Google" id="ProtNLM"/>
    </source>
</evidence>
<gene>
    <name evidence="7" type="ORF">NQ317_019353</name>
</gene>
<sequence length="550" mass="62736">MSNILEQSTTVETSNDVIKMLLKNNKNEIVKLSTEVTAELAKTEANRKTMTDEEIISILLSFLEDKDTDIIFNAIRALGNICYENEEACNIIDKIGINNIILILERDSERDDNSLTTKATGLLVNLFSLHDGLPRTALKNGIITTLEQLFLKYYKHFEENEMLITFLLSVFNHLADYFDEQNITFFQSLCQLIIDIFKMSTNPEISVMCLEILHTHAEKEEIKNLLAREGVCELLFELIEKHRHKVNDEESRSVLKMACDLIVIILTGDYCMHILYDNGKGEVYLNMVTWLDSDDSDLLSTGILAIGNFARKDVHCIQMVKNGVSKTLIVRSKNLVIPQRNKAKVLQEGLVDVMYPMNKIDQPLVVFKLLGTYRIVIDGQESAALALISRVDFLERLVYWCYNSDHLGVRGEVPRLLSWLIKHCHSFKPFENLLSVKGTIKCIVEMISSNHAVMQNEAFYALNLLCIGFSSADSSHNKDVNNVSENTDRMKRLIDELIQADIGKNLNFVINRYDHFNSVNIKEALEKLSTNTNAENISRKIREISNELTK</sequence>
<dbReference type="SUPFAM" id="SSF48371">
    <property type="entry name" value="ARM repeat"/>
    <property type="match status" value="1"/>
</dbReference>
<name>A0ABQ9J9G2_9CUCU</name>